<evidence type="ECO:0000313" key="3">
    <source>
        <dbReference type="EMBL" id="MVT11980.1"/>
    </source>
</evidence>
<gene>
    <name evidence="3" type="ORF">GO493_27215</name>
</gene>
<feature type="signal peptide" evidence="2">
    <location>
        <begin position="1"/>
        <end position="23"/>
    </location>
</feature>
<dbReference type="AlphaFoldDB" id="A0A7K1UCI9"/>
<dbReference type="InterPro" id="IPR000801">
    <property type="entry name" value="Esterase-like"/>
</dbReference>
<name>A0A7K1UCI9_9BACT</name>
<protein>
    <submittedName>
        <fullName evidence="3">Phospholipase</fullName>
    </submittedName>
</protein>
<organism evidence="3 4">
    <name type="scientific">Chitinophaga tropicalis</name>
    <dbReference type="NCBI Taxonomy" id="2683588"/>
    <lineage>
        <taxon>Bacteria</taxon>
        <taxon>Pseudomonadati</taxon>
        <taxon>Bacteroidota</taxon>
        <taxon>Chitinophagia</taxon>
        <taxon>Chitinophagales</taxon>
        <taxon>Chitinophagaceae</taxon>
        <taxon>Chitinophaga</taxon>
    </lineage>
</organism>
<dbReference type="PANTHER" id="PTHR43037">
    <property type="entry name" value="UNNAMED PRODUCT-RELATED"/>
    <property type="match status" value="1"/>
</dbReference>
<keyword evidence="4" id="KW-1185">Reference proteome</keyword>
<evidence type="ECO:0000256" key="2">
    <source>
        <dbReference type="SAM" id="SignalP"/>
    </source>
</evidence>
<dbReference type="SUPFAM" id="SSF53474">
    <property type="entry name" value="alpha/beta-Hydrolases"/>
    <property type="match status" value="1"/>
</dbReference>
<dbReference type="PANTHER" id="PTHR43037:SF1">
    <property type="entry name" value="BLL1128 PROTEIN"/>
    <property type="match status" value="1"/>
</dbReference>
<dbReference type="InterPro" id="IPR029058">
    <property type="entry name" value="AB_hydrolase_fold"/>
</dbReference>
<accession>A0A7K1UCI9</accession>
<dbReference type="Proteomes" id="UP000461730">
    <property type="component" value="Unassembled WGS sequence"/>
</dbReference>
<evidence type="ECO:0000256" key="1">
    <source>
        <dbReference type="ARBA" id="ARBA00022729"/>
    </source>
</evidence>
<sequence>MKMITFKNCLYVLVAGTLLSVFACSKNGDAQAPDNGTDTIPEDVFTPRTPGITEQKVSTAIGNIEEYLLYIPETYNEQKRYKWPLVIFLHGVGEIGTDVSILKKVGLPKVVAGKQFVMIAPQCTATWWNTDVLQKLYKEVLEKYHVDTTRIYLTGLSMGGYGTWNWAQANPQKFAAIVPICGAGTPSQACVLKNMPIWAFHNANDPTVNVAGSRDMVNALKACGSSLVKYTENATGGHDAWTKAYADSTLYTWLLKQKK</sequence>
<dbReference type="RefSeq" id="WP_157309396.1">
    <property type="nucleotide sequence ID" value="NZ_WRXN01000017.1"/>
</dbReference>
<feature type="chain" id="PRO_5029766771" evidence="2">
    <location>
        <begin position="24"/>
        <end position="259"/>
    </location>
</feature>
<proteinExistence type="predicted"/>
<comment type="caution">
    <text evidence="3">The sequence shown here is derived from an EMBL/GenBank/DDBJ whole genome shotgun (WGS) entry which is preliminary data.</text>
</comment>
<dbReference type="EMBL" id="WRXN01000017">
    <property type="protein sequence ID" value="MVT11980.1"/>
    <property type="molecule type" value="Genomic_DNA"/>
</dbReference>
<dbReference type="InterPro" id="IPR050955">
    <property type="entry name" value="Plant_Biomass_Hydrol_Est"/>
</dbReference>
<dbReference type="PROSITE" id="PS51257">
    <property type="entry name" value="PROKAR_LIPOPROTEIN"/>
    <property type="match status" value="1"/>
</dbReference>
<dbReference type="Pfam" id="PF00756">
    <property type="entry name" value="Esterase"/>
    <property type="match status" value="1"/>
</dbReference>
<reference evidence="3 4" key="1">
    <citation type="submission" date="2019-12" db="EMBL/GenBank/DDBJ databases">
        <title>Chitinophaga sp. strain ysch24 (GDMCC 1.1355), whole genome shotgun sequence.</title>
        <authorList>
            <person name="Zhang X."/>
        </authorList>
    </citation>
    <scope>NUCLEOTIDE SEQUENCE [LARGE SCALE GENOMIC DNA]</scope>
    <source>
        <strain evidence="4">ysch24</strain>
    </source>
</reference>
<evidence type="ECO:0000313" key="4">
    <source>
        <dbReference type="Proteomes" id="UP000461730"/>
    </source>
</evidence>
<dbReference type="Gene3D" id="3.40.50.1820">
    <property type="entry name" value="alpha/beta hydrolase"/>
    <property type="match status" value="1"/>
</dbReference>
<keyword evidence="1 2" id="KW-0732">Signal</keyword>